<keyword evidence="2" id="KW-1185">Reference proteome</keyword>
<reference evidence="2" key="1">
    <citation type="submission" date="2017-04" db="EMBL/GenBank/DDBJ databases">
        <title>Function of individual gut microbiota members based on whole genome sequencing of pure cultures obtained from chicken caecum.</title>
        <authorList>
            <person name="Medvecky M."/>
            <person name="Cejkova D."/>
            <person name="Polansky O."/>
            <person name="Karasova D."/>
            <person name="Kubasova T."/>
            <person name="Cizek A."/>
            <person name="Rychlik I."/>
        </authorList>
    </citation>
    <scope>NUCLEOTIDE SEQUENCE [LARGE SCALE GENOMIC DNA]</scope>
    <source>
        <strain evidence="2">An178</strain>
    </source>
</reference>
<organism evidence="1 2">
    <name type="scientific">Faecalitalea cylindroides</name>
    <dbReference type="NCBI Taxonomy" id="39483"/>
    <lineage>
        <taxon>Bacteria</taxon>
        <taxon>Bacillati</taxon>
        <taxon>Bacillota</taxon>
        <taxon>Erysipelotrichia</taxon>
        <taxon>Erysipelotrichales</taxon>
        <taxon>Erysipelotrichaceae</taxon>
        <taxon>Faecalitalea</taxon>
    </lineage>
</organism>
<dbReference type="RefSeq" id="WP_087158737.1">
    <property type="nucleotide sequence ID" value="NZ_NFKM01000011.1"/>
</dbReference>
<evidence type="ECO:0000313" key="2">
    <source>
        <dbReference type="Proteomes" id="UP000195447"/>
    </source>
</evidence>
<sequence length="115" mass="13279">MANRKVYDKKYQIVKKTKENMQNLGTFKKEFEPTIRRYADVRMQYDSLNRSIAKSLKNSEDIPPSYFKSIDNLQKQLLVLEDTLGLTPKGLKTLQRHGLETKKVSMLEKALSGGI</sequence>
<evidence type="ECO:0008006" key="3">
    <source>
        <dbReference type="Google" id="ProtNLM"/>
    </source>
</evidence>
<dbReference type="Proteomes" id="UP000195447">
    <property type="component" value="Unassembled WGS sequence"/>
</dbReference>
<dbReference type="EMBL" id="NFKM01000011">
    <property type="protein sequence ID" value="OUP60070.1"/>
    <property type="molecule type" value="Genomic_DNA"/>
</dbReference>
<protein>
    <recommendedName>
        <fullName evidence="3">Terminase</fullName>
    </recommendedName>
</protein>
<comment type="caution">
    <text evidence="1">The sequence shown here is derived from an EMBL/GenBank/DDBJ whole genome shotgun (WGS) entry which is preliminary data.</text>
</comment>
<proteinExistence type="predicted"/>
<gene>
    <name evidence="1" type="ORF">B5F14_06545</name>
</gene>
<dbReference type="AlphaFoldDB" id="A0A1Y4LVY6"/>
<evidence type="ECO:0000313" key="1">
    <source>
        <dbReference type="EMBL" id="OUP60070.1"/>
    </source>
</evidence>
<name>A0A1Y4LVY6_9FIRM</name>
<accession>A0A1Y4LVY6</accession>